<evidence type="ECO:0000259" key="2">
    <source>
        <dbReference type="Pfam" id="PF01558"/>
    </source>
</evidence>
<dbReference type="CDD" id="cd07034">
    <property type="entry name" value="TPP_PYR_PFOR_IOR-alpha_like"/>
    <property type="match status" value="1"/>
</dbReference>
<comment type="caution">
    <text evidence="5">The sequence shown here is derived from an EMBL/GenBank/DDBJ whole genome shotgun (WGS) entry which is preliminary data.</text>
</comment>
<dbReference type="InterPro" id="IPR002880">
    <property type="entry name" value="Pyrv_Fd/Flavodoxin_OxRdtase_N"/>
</dbReference>
<dbReference type="GO" id="GO:0006979">
    <property type="term" value="P:response to oxidative stress"/>
    <property type="evidence" value="ECO:0007669"/>
    <property type="project" value="TreeGrafter"/>
</dbReference>
<dbReference type="InterPro" id="IPR029061">
    <property type="entry name" value="THDP-binding"/>
</dbReference>
<dbReference type="InterPro" id="IPR019752">
    <property type="entry name" value="Pyrv/ketoisovalerate_OxRed_cat"/>
</dbReference>
<keyword evidence="1" id="KW-0560">Oxidoreductase</keyword>
<dbReference type="Pfam" id="PF02780">
    <property type="entry name" value="Transketolase_C"/>
    <property type="match status" value="1"/>
</dbReference>
<proteinExistence type="predicted"/>
<accession>A0A0D2GFH3</accession>
<evidence type="ECO:0000259" key="4">
    <source>
        <dbReference type="Pfam" id="PF02780"/>
    </source>
</evidence>
<dbReference type="Gene3D" id="3.40.50.920">
    <property type="match status" value="1"/>
</dbReference>
<dbReference type="OrthoDB" id="9794954at2"/>
<dbReference type="Pfam" id="PF01855">
    <property type="entry name" value="POR_N"/>
    <property type="match status" value="1"/>
</dbReference>
<dbReference type="GO" id="GO:0016903">
    <property type="term" value="F:oxidoreductase activity, acting on the aldehyde or oxo group of donors"/>
    <property type="evidence" value="ECO:0007669"/>
    <property type="project" value="InterPro"/>
</dbReference>
<evidence type="ECO:0000313" key="5">
    <source>
        <dbReference type="EMBL" id="KIX13692.1"/>
    </source>
</evidence>
<dbReference type="PATRIC" id="fig|1429043.3.peg.2552"/>
<dbReference type="InterPro" id="IPR009014">
    <property type="entry name" value="Transketo_C/PFOR_II"/>
</dbReference>
<dbReference type="InParanoid" id="A0A0D2GFH3"/>
<name>A0A0D2GFH3_9BACT</name>
<dbReference type="InterPro" id="IPR022367">
    <property type="entry name" value="2-oxoacid/accept_OxRdtase_asu"/>
</dbReference>
<keyword evidence="5" id="KW-0670">Pyruvate</keyword>
<dbReference type="EMBL" id="AZAC01000014">
    <property type="protein sequence ID" value="KIX13692.1"/>
    <property type="molecule type" value="Genomic_DNA"/>
</dbReference>
<reference evidence="5 6" key="1">
    <citation type="submission" date="2013-11" db="EMBL/GenBank/DDBJ databases">
        <title>Metagenomic analysis of a methanogenic consortium involved in long chain n-alkane degradation.</title>
        <authorList>
            <person name="Davidova I.A."/>
            <person name="Callaghan A.V."/>
            <person name="Wawrik B."/>
            <person name="Pruitt S."/>
            <person name="Marks C."/>
            <person name="Duncan K.E."/>
            <person name="Suflita J.M."/>
        </authorList>
    </citation>
    <scope>NUCLEOTIDE SEQUENCE [LARGE SCALE GENOMIC DNA]</scope>
    <source>
        <strain evidence="5 6">SPR</strain>
    </source>
</reference>
<dbReference type="AlphaFoldDB" id="A0A0D2GFH3"/>
<feature type="domain" description="Pyruvate flavodoxin/ferredoxin oxidoreductase pyrimidine binding" evidence="3">
    <location>
        <begin position="200"/>
        <end position="433"/>
    </location>
</feature>
<dbReference type="FunFam" id="3.40.50.970:FF:000022">
    <property type="entry name" value="2-oxoglutarate ferredoxin oxidoreductase alpha subunit"/>
    <property type="match status" value="1"/>
</dbReference>
<feature type="domain" description="Transketolase C-terminal" evidence="4">
    <location>
        <begin position="458"/>
        <end position="522"/>
    </location>
</feature>
<dbReference type="InterPro" id="IPR050722">
    <property type="entry name" value="Pyruvate:ferred/Flavod_OxRd"/>
</dbReference>
<dbReference type="Pfam" id="PF01558">
    <property type="entry name" value="POR"/>
    <property type="match status" value="1"/>
</dbReference>
<protein>
    <submittedName>
        <fullName evidence="5">Pyruvate ferredoxin oxidoreductase subunit alpha</fullName>
    </submittedName>
</protein>
<dbReference type="Gene3D" id="3.40.50.970">
    <property type="match status" value="1"/>
</dbReference>
<dbReference type="InterPro" id="IPR002869">
    <property type="entry name" value="Pyrv_flavodox_OxRed_cen"/>
</dbReference>
<evidence type="ECO:0000256" key="1">
    <source>
        <dbReference type="ARBA" id="ARBA00023002"/>
    </source>
</evidence>
<dbReference type="NCBIfam" id="TIGR03710">
    <property type="entry name" value="OAFO_sf"/>
    <property type="match status" value="1"/>
</dbReference>
<sequence length="562" mass="60678">MKKNQLSILIGGEAGQGLVTIGQCLAKALVRAGYHIVVRQDYMSRVRGGYNTFAIRASVKKITAPARNIDLLVALNQQAVDDHQNELNPKALVVADQGLTCGTTGCFNVPFKELAEKRYLNTLALGVAASLLGLKKELVLDALLQLLGKKSRDIMEKNRQAMDNAYGFTEEATNGFEQLAEPLTGPERLMLNGNEALGLGALAGGIKFLSFYPMTPSTSIALTVIKHADKMKVAYEQAEDEIAAINMAVGASYAGAPTLVTTSGGGFALMVEGLSLAGMAEVPVVIAIAQRPGPATGLPTRTEQADLEFALHAGHGEFPRAILAPGSVKECFDLARSAVKLAEDTQGPVIILTDQYLADSLRAVEPFDLAGFTPLVTGKNQTGFGSDYQRYVITQDGLSPRAIPGLGQWLVVTDSDEHTPDGHITEDLSVRIEINDKRLRKHALLLEKVVPPKFEGDTGPEILLVSWGSSKGICQEAVQELKQRGQRAQACHFSQVWPLDQRHFLDAFKKAGQVVFVEGNATGQFAKLVRRETGFEAHRLVLRYDGLPFDAEYILDSLGKGE</sequence>
<dbReference type="STRING" id="1429043.X474_11975"/>
<dbReference type="PANTHER" id="PTHR32154:SF20">
    <property type="entry name" value="2-OXOGLUTARATE OXIDOREDUCTASE SUBUNIT KORA"/>
    <property type="match status" value="1"/>
</dbReference>
<dbReference type="PANTHER" id="PTHR32154">
    <property type="entry name" value="PYRUVATE-FLAVODOXIN OXIDOREDUCTASE-RELATED"/>
    <property type="match status" value="1"/>
</dbReference>
<dbReference type="RefSeq" id="WP_044348783.1">
    <property type="nucleotide sequence ID" value="NZ_AZAC01000014.1"/>
</dbReference>
<gene>
    <name evidence="5" type="ORF">X474_11975</name>
</gene>
<dbReference type="Gene3D" id="3.40.920.10">
    <property type="entry name" value="Pyruvate-ferredoxin oxidoreductase, PFOR, domain III"/>
    <property type="match status" value="1"/>
</dbReference>
<dbReference type="SUPFAM" id="SSF52518">
    <property type="entry name" value="Thiamin diphosphate-binding fold (THDP-binding)"/>
    <property type="match status" value="1"/>
</dbReference>
<keyword evidence="6" id="KW-1185">Reference proteome</keyword>
<feature type="domain" description="Pyruvate/ketoisovalerate oxidoreductase catalytic" evidence="2">
    <location>
        <begin position="14"/>
        <end position="166"/>
    </location>
</feature>
<evidence type="ECO:0000313" key="6">
    <source>
        <dbReference type="Proteomes" id="UP000032233"/>
    </source>
</evidence>
<dbReference type="Proteomes" id="UP000032233">
    <property type="component" value="Unassembled WGS sequence"/>
</dbReference>
<dbReference type="SUPFAM" id="SSF52922">
    <property type="entry name" value="TK C-terminal domain-like"/>
    <property type="match status" value="1"/>
</dbReference>
<dbReference type="InterPro" id="IPR033248">
    <property type="entry name" value="Transketolase_C"/>
</dbReference>
<organism evidence="5 6">
    <name type="scientific">Dethiosulfatarculus sandiegensis</name>
    <dbReference type="NCBI Taxonomy" id="1429043"/>
    <lineage>
        <taxon>Bacteria</taxon>
        <taxon>Pseudomonadati</taxon>
        <taxon>Thermodesulfobacteriota</taxon>
        <taxon>Desulfarculia</taxon>
        <taxon>Desulfarculales</taxon>
        <taxon>Desulfarculaceae</taxon>
        <taxon>Dethiosulfatarculus</taxon>
    </lineage>
</organism>
<evidence type="ECO:0000259" key="3">
    <source>
        <dbReference type="Pfam" id="PF01855"/>
    </source>
</evidence>
<dbReference type="SUPFAM" id="SSF53323">
    <property type="entry name" value="Pyruvate-ferredoxin oxidoreductase, PFOR, domain III"/>
    <property type="match status" value="1"/>
</dbReference>